<sequence>MKTARKRHWLLNLTIGITILACLLAFAIHSRNWMRLQEGRMQLLSGVYYLEVPFAELDSVRWQAKIPQMERRHGFSFWAREKGVFSDSLFPSRPVYVYVDDLRQTKIRITYRDSLTLFLNFSDTAETRSVYHLLREKLPAEAPR</sequence>
<dbReference type="EMBL" id="JAMXIB010000003">
    <property type="protein sequence ID" value="MCO5724395.1"/>
    <property type="molecule type" value="Genomic_DNA"/>
</dbReference>
<dbReference type="Proteomes" id="UP001206312">
    <property type="component" value="Unassembled WGS sequence"/>
</dbReference>
<dbReference type="PROSITE" id="PS51257">
    <property type="entry name" value="PROKAR_LIPOPROTEIN"/>
    <property type="match status" value="1"/>
</dbReference>
<feature type="transmembrane region" description="Helical" evidence="1">
    <location>
        <begin position="9"/>
        <end position="28"/>
    </location>
</feature>
<evidence type="ECO:0000256" key="1">
    <source>
        <dbReference type="SAM" id="Phobius"/>
    </source>
</evidence>
<evidence type="ECO:0000313" key="3">
    <source>
        <dbReference type="Proteomes" id="UP001206312"/>
    </source>
</evidence>
<keyword evidence="3" id="KW-1185">Reference proteome</keyword>
<comment type="caution">
    <text evidence="2">The sequence shown here is derived from an EMBL/GenBank/DDBJ whole genome shotgun (WGS) entry which is preliminary data.</text>
</comment>
<gene>
    <name evidence="2" type="ORF">NG653_05980</name>
</gene>
<reference evidence="2 3" key="1">
    <citation type="submission" date="2022-06" db="EMBL/GenBank/DDBJ databases">
        <authorList>
            <person name="Xuan X."/>
        </authorList>
    </citation>
    <scope>NUCLEOTIDE SEQUENCE [LARGE SCALE GENOMIC DNA]</scope>
    <source>
        <strain evidence="2 3">2V75</strain>
    </source>
</reference>
<protein>
    <submittedName>
        <fullName evidence="2">Uncharacterized protein</fullName>
    </submittedName>
</protein>
<proteinExistence type="predicted"/>
<keyword evidence="1" id="KW-0472">Membrane</keyword>
<keyword evidence="1" id="KW-1133">Transmembrane helix</keyword>
<evidence type="ECO:0000313" key="2">
    <source>
        <dbReference type="EMBL" id="MCO5724395.1"/>
    </source>
</evidence>
<dbReference type="RefSeq" id="WP_252740770.1">
    <property type="nucleotide sequence ID" value="NZ_JAMXIB010000003.1"/>
</dbReference>
<organism evidence="2 3">
    <name type="scientific">Robiginitalea marina</name>
    <dbReference type="NCBI Taxonomy" id="2954105"/>
    <lineage>
        <taxon>Bacteria</taxon>
        <taxon>Pseudomonadati</taxon>
        <taxon>Bacteroidota</taxon>
        <taxon>Flavobacteriia</taxon>
        <taxon>Flavobacteriales</taxon>
        <taxon>Flavobacteriaceae</taxon>
        <taxon>Robiginitalea</taxon>
    </lineage>
</organism>
<keyword evidence="1" id="KW-0812">Transmembrane</keyword>
<accession>A0ABT1AXQ2</accession>
<name>A0ABT1AXQ2_9FLAO</name>